<feature type="domain" description="T-SNARE coiled-coil homology" evidence="8">
    <location>
        <begin position="201"/>
        <end position="263"/>
    </location>
</feature>
<name>A0AAV5I849_9ROSI</name>
<evidence type="ECO:0000313" key="9">
    <source>
        <dbReference type="EMBL" id="GKU94489.1"/>
    </source>
</evidence>
<dbReference type="FunFam" id="1.20.58.70:FF:000003">
    <property type="entry name" value="Qa-SNARE, Sso1/Syntaxin1-type, SYP12A-group"/>
    <property type="match status" value="1"/>
</dbReference>
<dbReference type="GO" id="GO:0000149">
    <property type="term" value="F:SNARE binding"/>
    <property type="evidence" value="ECO:0007669"/>
    <property type="project" value="TreeGrafter"/>
</dbReference>
<keyword evidence="10" id="KW-1185">Reference proteome</keyword>
<dbReference type="InterPro" id="IPR000727">
    <property type="entry name" value="T_SNARE_dom"/>
</dbReference>
<dbReference type="SUPFAM" id="SSF47661">
    <property type="entry name" value="t-snare proteins"/>
    <property type="match status" value="1"/>
</dbReference>
<dbReference type="Proteomes" id="UP001054252">
    <property type="component" value="Unassembled WGS sequence"/>
</dbReference>
<evidence type="ECO:0000313" key="10">
    <source>
        <dbReference type="Proteomes" id="UP001054252"/>
    </source>
</evidence>
<comment type="similarity">
    <text evidence="1 6">Belongs to the syntaxin family.</text>
</comment>
<dbReference type="GO" id="GO:0048278">
    <property type="term" value="P:vesicle docking"/>
    <property type="evidence" value="ECO:0007669"/>
    <property type="project" value="TreeGrafter"/>
</dbReference>
<evidence type="ECO:0000256" key="3">
    <source>
        <dbReference type="ARBA" id="ARBA00022927"/>
    </source>
</evidence>
<keyword evidence="7" id="KW-0472">Membrane</keyword>
<keyword evidence="2" id="KW-0813">Transport</keyword>
<keyword evidence="4" id="KW-0007">Acetylation</keyword>
<evidence type="ECO:0000256" key="2">
    <source>
        <dbReference type="ARBA" id="ARBA00022448"/>
    </source>
</evidence>
<comment type="caution">
    <text evidence="9">The sequence shown here is derived from an EMBL/GenBank/DDBJ whole genome shotgun (WGS) entry which is preliminary data.</text>
</comment>
<feature type="transmembrane region" description="Helical" evidence="7">
    <location>
        <begin position="273"/>
        <end position="293"/>
    </location>
</feature>
<dbReference type="GO" id="GO:0012505">
    <property type="term" value="C:endomembrane system"/>
    <property type="evidence" value="ECO:0007669"/>
    <property type="project" value="TreeGrafter"/>
</dbReference>
<accession>A0AAV5I849</accession>
<dbReference type="GO" id="GO:0005886">
    <property type="term" value="C:plasma membrane"/>
    <property type="evidence" value="ECO:0007669"/>
    <property type="project" value="TreeGrafter"/>
</dbReference>
<dbReference type="AlphaFoldDB" id="A0AAV5I849"/>
<evidence type="ECO:0000256" key="6">
    <source>
        <dbReference type="RuleBase" id="RU003858"/>
    </source>
</evidence>
<evidence type="ECO:0000256" key="4">
    <source>
        <dbReference type="ARBA" id="ARBA00022990"/>
    </source>
</evidence>
<sequence>MNDLMTKSFLNYVELKKQAIKDMESDPDIEKGGRLTPMDEQNLSQFFQEVAAIEVEIEEITNLLLDLQYLNEETKSTRSTKVLRGLRDRMESDIVSVLRKAKSVKGRLESLDRSNMTNRRKSESYKEGTCVDRTRISITNGLRAKLREIMNDFQSLREKILSESKEELKRKYYIATGEEPTEEVVEKIISGCEKVQFCYGKAGDDVKHDGVMDIQRSLNRLHQVFLDMAVLVETQGEKIDDIEENVASAGEFINGGTDSLYYAKQMKKKRKTWVYWVWAVGFIVLLVCIISMLSS</sequence>
<dbReference type="PANTHER" id="PTHR19957">
    <property type="entry name" value="SYNTAXIN"/>
    <property type="match status" value="1"/>
</dbReference>
<evidence type="ECO:0000256" key="5">
    <source>
        <dbReference type="ARBA" id="ARBA00023054"/>
    </source>
</evidence>
<dbReference type="Gene3D" id="1.20.58.70">
    <property type="match status" value="1"/>
</dbReference>
<protein>
    <recommendedName>
        <fullName evidence="8">t-SNARE coiled-coil homology domain-containing protein</fullName>
    </recommendedName>
</protein>
<evidence type="ECO:0000256" key="1">
    <source>
        <dbReference type="ARBA" id="ARBA00009063"/>
    </source>
</evidence>
<dbReference type="InterPro" id="IPR010989">
    <property type="entry name" value="SNARE"/>
</dbReference>
<dbReference type="InterPro" id="IPR006012">
    <property type="entry name" value="Syntaxin/epimorphin_CS"/>
</dbReference>
<dbReference type="FunFam" id="1.20.5.110:FF:000008">
    <property type="entry name" value="Syntaxin 132"/>
    <property type="match status" value="1"/>
</dbReference>
<keyword evidence="3" id="KW-0653">Protein transport</keyword>
<dbReference type="GO" id="GO:0005484">
    <property type="term" value="F:SNAP receptor activity"/>
    <property type="evidence" value="ECO:0007669"/>
    <property type="project" value="InterPro"/>
</dbReference>
<dbReference type="SMART" id="SM00397">
    <property type="entry name" value="t_SNARE"/>
    <property type="match status" value="1"/>
</dbReference>
<evidence type="ECO:0000259" key="8">
    <source>
        <dbReference type="PROSITE" id="PS50192"/>
    </source>
</evidence>
<keyword evidence="7" id="KW-1133">Transmembrane helix</keyword>
<dbReference type="GO" id="GO:0031201">
    <property type="term" value="C:SNARE complex"/>
    <property type="evidence" value="ECO:0007669"/>
    <property type="project" value="TreeGrafter"/>
</dbReference>
<keyword evidence="5" id="KW-0175">Coiled coil</keyword>
<dbReference type="PANTHER" id="PTHR19957:SF123">
    <property type="entry name" value="SYNTAXIN-112"/>
    <property type="match status" value="1"/>
</dbReference>
<dbReference type="PROSITE" id="PS50192">
    <property type="entry name" value="T_SNARE"/>
    <property type="match status" value="1"/>
</dbReference>
<dbReference type="InterPro" id="IPR006011">
    <property type="entry name" value="Syntaxin_N"/>
</dbReference>
<dbReference type="EMBL" id="BPVZ01000008">
    <property type="protein sequence ID" value="GKU94489.1"/>
    <property type="molecule type" value="Genomic_DNA"/>
</dbReference>
<dbReference type="SMART" id="SM00503">
    <property type="entry name" value="SynN"/>
    <property type="match status" value="1"/>
</dbReference>
<dbReference type="Gene3D" id="1.20.5.110">
    <property type="match status" value="1"/>
</dbReference>
<reference evidence="9 10" key="1">
    <citation type="journal article" date="2021" name="Commun. Biol.">
        <title>The genome of Shorea leprosula (Dipterocarpaceae) highlights the ecological relevance of drought in aseasonal tropical rainforests.</title>
        <authorList>
            <person name="Ng K.K.S."/>
            <person name="Kobayashi M.J."/>
            <person name="Fawcett J.A."/>
            <person name="Hatakeyama M."/>
            <person name="Paape T."/>
            <person name="Ng C.H."/>
            <person name="Ang C.C."/>
            <person name="Tnah L.H."/>
            <person name="Lee C.T."/>
            <person name="Nishiyama T."/>
            <person name="Sese J."/>
            <person name="O'Brien M.J."/>
            <person name="Copetti D."/>
            <person name="Mohd Noor M.I."/>
            <person name="Ong R.C."/>
            <person name="Putra M."/>
            <person name="Sireger I.Z."/>
            <person name="Indrioko S."/>
            <person name="Kosugi Y."/>
            <person name="Izuno A."/>
            <person name="Isagi Y."/>
            <person name="Lee S.L."/>
            <person name="Shimizu K.K."/>
        </authorList>
    </citation>
    <scope>NUCLEOTIDE SEQUENCE [LARGE SCALE GENOMIC DNA]</scope>
    <source>
        <strain evidence="9">214</strain>
    </source>
</reference>
<dbReference type="GO" id="GO:0006887">
    <property type="term" value="P:exocytosis"/>
    <property type="evidence" value="ECO:0007669"/>
    <property type="project" value="TreeGrafter"/>
</dbReference>
<dbReference type="CDD" id="cd15848">
    <property type="entry name" value="SNARE_syntaxin1-like"/>
    <property type="match status" value="1"/>
</dbReference>
<evidence type="ECO:0000256" key="7">
    <source>
        <dbReference type="SAM" id="Phobius"/>
    </source>
</evidence>
<dbReference type="Pfam" id="PF00804">
    <property type="entry name" value="Syntaxin"/>
    <property type="match status" value="1"/>
</dbReference>
<dbReference type="CDD" id="cd00179">
    <property type="entry name" value="SynN"/>
    <property type="match status" value="1"/>
</dbReference>
<gene>
    <name evidence="9" type="ORF">SLEP1_g7986</name>
</gene>
<dbReference type="PROSITE" id="PS00914">
    <property type="entry name" value="SYNTAXIN"/>
    <property type="match status" value="1"/>
</dbReference>
<proteinExistence type="inferred from homology"/>
<keyword evidence="7" id="KW-0812">Transmembrane</keyword>
<organism evidence="9 10">
    <name type="scientific">Rubroshorea leprosula</name>
    <dbReference type="NCBI Taxonomy" id="152421"/>
    <lineage>
        <taxon>Eukaryota</taxon>
        <taxon>Viridiplantae</taxon>
        <taxon>Streptophyta</taxon>
        <taxon>Embryophyta</taxon>
        <taxon>Tracheophyta</taxon>
        <taxon>Spermatophyta</taxon>
        <taxon>Magnoliopsida</taxon>
        <taxon>eudicotyledons</taxon>
        <taxon>Gunneridae</taxon>
        <taxon>Pentapetalae</taxon>
        <taxon>rosids</taxon>
        <taxon>malvids</taxon>
        <taxon>Malvales</taxon>
        <taxon>Dipterocarpaceae</taxon>
        <taxon>Rubroshorea</taxon>
    </lineage>
</organism>
<dbReference type="GO" id="GO:0006906">
    <property type="term" value="P:vesicle fusion"/>
    <property type="evidence" value="ECO:0007669"/>
    <property type="project" value="TreeGrafter"/>
</dbReference>
<dbReference type="InterPro" id="IPR045242">
    <property type="entry name" value="Syntaxin"/>
</dbReference>
<dbReference type="GO" id="GO:0006886">
    <property type="term" value="P:intracellular protein transport"/>
    <property type="evidence" value="ECO:0007669"/>
    <property type="project" value="InterPro"/>
</dbReference>